<organism evidence="2 3">
    <name type="scientific">Curtobacterium luteum</name>
    <dbReference type="NCBI Taxonomy" id="33881"/>
    <lineage>
        <taxon>Bacteria</taxon>
        <taxon>Bacillati</taxon>
        <taxon>Actinomycetota</taxon>
        <taxon>Actinomycetes</taxon>
        <taxon>Micrococcales</taxon>
        <taxon>Microbacteriaceae</taxon>
        <taxon>Curtobacterium</taxon>
    </lineage>
</organism>
<proteinExistence type="predicted"/>
<name>A0A175REQ6_9MICO</name>
<evidence type="ECO:0000313" key="2">
    <source>
        <dbReference type="EMBL" id="KTR02085.1"/>
    </source>
</evidence>
<dbReference type="Proteomes" id="UP000078252">
    <property type="component" value="Unassembled WGS sequence"/>
</dbReference>
<comment type="caution">
    <text evidence="2">The sequence shown here is derived from an EMBL/GenBank/DDBJ whole genome shotgun (WGS) entry which is preliminary data.</text>
</comment>
<feature type="region of interest" description="Disordered" evidence="1">
    <location>
        <begin position="70"/>
        <end position="96"/>
    </location>
</feature>
<protein>
    <submittedName>
        <fullName evidence="2">Uncharacterized protein</fullName>
    </submittedName>
</protein>
<sequence>MATRSHLGSPLHFRCLHVSVVILEWRVESHAVCSWVAATCCFHERFRVAVLELGCILDLLRRPSELDRDAEPHRITTTRTTATATANTMSPITPGS</sequence>
<accession>A0A175REQ6</accession>
<dbReference type="EMBL" id="LDQC01000154">
    <property type="protein sequence ID" value="KTR02085.1"/>
    <property type="molecule type" value="Genomic_DNA"/>
</dbReference>
<feature type="non-terminal residue" evidence="2">
    <location>
        <position position="96"/>
    </location>
</feature>
<feature type="compositionally biased region" description="Low complexity" evidence="1">
    <location>
        <begin position="77"/>
        <end position="88"/>
    </location>
</feature>
<evidence type="ECO:0000313" key="3">
    <source>
        <dbReference type="Proteomes" id="UP000078252"/>
    </source>
</evidence>
<gene>
    <name evidence="2" type="ORF">NS184_16895</name>
</gene>
<reference evidence="2 3" key="1">
    <citation type="journal article" date="2016" name="Front. Microbiol.">
        <title>Genomic Resource of Rice Seed Associated Bacteria.</title>
        <authorList>
            <person name="Midha S."/>
            <person name="Bansal K."/>
            <person name="Sharma S."/>
            <person name="Kumar N."/>
            <person name="Patil P.P."/>
            <person name="Chaudhry V."/>
            <person name="Patil P.B."/>
        </authorList>
    </citation>
    <scope>NUCLEOTIDE SEQUENCE [LARGE SCALE GENOMIC DNA]</scope>
    <source>
        <strain evidence="2 3">NS184</strain>
    </source>
</reference>
<dbReference type="AlphaFoldDB" id="A0A175REQ6"/>
<evidence type="ECO:0000256" key="1">
    <source>
        <dbReference type="SAM" id="MobiDB-lite"/>
    </source>
</evidence>